<proteinExistence type="predicted"/>
<feature type="domain" description="Teneurin-like YD-shell" evidence="3">
    <location>
        <begin position="790"/>
        <end position="925"/>
    </location>
</feature>
<protein>
    <recommendedName>
        <fullName evidence="3">Teneurin-like YD-shell domain-containing protein</fullName>
    </recommendedName>
</protein>
<feature type="chain" id="PRO_5015420857" description="Teneurin-like YD-shell domain-containing protein" evidence="2">
    <location>
        <begin position="28"/>
        <end position="1426"/>
    </location>
</feature>
<keyword evidence="1" id="KW-0677">Repeat</keyword>
<dbReference type="PANTHER" id="PTHR32305">
    <property type="match status" value="1"/>
</dbReference>
<feature type="signal peptide" evidence="2">
    <location>
        <begin position="1"/>
        <end position="27"/>
    </location>
</feature>
<sequence length="1426" mass="152364">MRLGLKRLARLSAMLCASSCLSGMAFAQALPIPPEHYETDARGVDVITGKIITTSTDLVIGQPGKGGIAYSRTNFNANYVGYWRDNLSGTLNYSGSNYMVSLGNMTVRFVKSGNIFTPTSTTGATLTLLNGQYIFTTPDGTKAIFERNWTRPLSQAAIANEAVLLSLTRPGGETMIYNYQIVDEACYHWDISGFCYESETVSRLRTVDSNHGYQIFYEYQSDRVGYDYTSAWKTIRKVSARNSRIDQCEAFEGSCTQNRQDWPSITYAQSGATFTATDHTGAQTVYSQSSFAISGTRTIQPPGQAAVNFTLDNTGRVTSLTDTTGTWNYVYSDAGTTRTTTVTGPLSHQDTYTSNLSIGRLTSVNDSLNRTTSYEYDTAGRLTKSTNPEGDYAQFTYDARGNVTQVRQVAKAGSGLADVITSAVYPASCSNVVTCNKPTSTTDAVGKVTDYTYDGTHGGVLTVTLPAGADGARPQTRYTYAQQTAWAGMTPVYKLVSTASCVTGSSCAASNEVKQTVDYGSPSTPNNLLPMTVGSGSGDGALWASSSMTYDDFGNLLTIDGPLAGSADTVRYRYDAARRIVGAVGPDPDGGGALKHRAVRYSYDAAGRPTIVEQGVVASQSDADWSAIVVFQQDLTRYDAAGRVTHKALNAAGVIQSVNQYSYDDIGRTTCATVRMNPSAFGTWPNFSSLPASACTLGAEGADGPDRITYNVYDSADRLTETYAGWATNTPVREGRYEYTPNGLLYWVADAKNNLTQLQYDGFDRLYRVYFPKAAVGQMSANGDDLEQYAYDAAGRMTKRRLRDSQEIDYAYDANGNLTSQTRPGGWPGRSYAYDNLGRATSIAFSGYSLGLTYDALGRITAASAPQGAMSYQYDLAGNRTRVTWPDGFYASYEYDLAGAPVMVRENGSLVLVAYGYDDLGRRAVLWRGNSVNTWYGYDAASRLNYLSHDLAGTAQDQTYTYGYNAAGQITSRTATNDAYRYVGGASGTKTYASNGLNQYTTVGGVTQGYDANGNLSSDGATTFTYDPDNALRTASSGGQLSVDPAGRIYHATSPGLGATQFLYDGMNLSAEYNTSGGMLRRYIPGPGMDEPLAWYEGADTANRNWYAADERGSVVAVTNGAGAAVGINSYDEYGVPAANNMGRYQYTGQTWLPEVGVYNYKARVYSPSLGRFMQTDPIGYADGINWQAYVGNDPINLVDPLGLQAKANCDPIPTRPDLPGDSNAKDCPKDTYEFAFLPGSMAALGGIRGGGGGAAKGSDNGCGIVASFLGPLVAASPQVAAQVGPKVTLGAIASGAAALTLPLLVTSDTPQPKPQYVVRGGIATPDALIKGTTPVSFPGVSSGFSATSAPRMSVEQLAHAANYPNGSISYTTVQQLRSIGVNVVNSPTGSNKLHVTVSVPYPLSREQAEKVSAQFKVRPNPAKCK</sequence>
<evidence type="ECO:0000256" key="2">
    <source>
        <dbReference type="SAM" id="SignalP"/>
    </source>
</evidence>
<evidence type="ECO:0000259" key="3">
    <source>
        <dbReference type="Pfam" id="PF25023"/>
    </source>
</evidence>
<organism evidence="4 5">
    <name type="scientific">Caulobacter endophyticus</name>
    <dbReference type="NCBI Taxonomy" id="2172652"/>
    <lineage>
        <taxon>Bacteria</taxon>
        <taxon>Pseudomonadati</taxon>
        <taxon>Pseudomonadota</taxon>
        <taxon>Alphaproteobacteria</taxon>
        <taxon>Caulobacterales</taxon>
        <taxon>Caulobacteraceae</taxon>
        <taxon>Caulobacter</taxon>
    </lineage>
</organism>
<dbReference type="OrthoDB" id="7169608at2"/>
<dbReference type="PANTHER" id="PTHR32305:SF15">
    <property type="entry name" value="PROTEIN RHSA-RELATED"/>
    <property type="match status" value="1"/>
</dbReference>
<dbReference type="NCBIfam" id="TIGR03696">
    <property type="entry name" value="Rhs_assc_core"/>
    <property type="match status" value="1"/>
</dbReference>
<dbReference type="InterPro" id="IPR006530">
    <property type="entry name" value="YD"/>
</dbReference>
<dbReference type="InterPro" id="IPR056823">
    <property type="entry name" value="TEN-like_YD-shell"/>
</dbReference>
<dbReference type="NCBIfam" id="TIGR01643">
    <property type="entry name" value="YD_repeat_2x"/>
    <property type="match status" value="3"/>
</dbReference>
<dbReference type="Pfam" id="PF05593">
    <property type="entry name" value="RHS_repeat"/>
    <property type="match status" value="1"/>
</dbReference>
<keyword evidence="2" id="KW-0732">Signal</keyword>
<dbReference type="RefSeq" id="WP_109102337.1">
    <property type="nucleotide sequence ID" value="NZ_QDKQ01000063.1"/>
</dbReference>
<dbReference type="InterPro" id="IPR022385">
    <property type="entry name" value="Rhs_assc_core"/>
</dbReference>
<dbReference type="EMBL" id="QDKQ01000063">
    <property type="protein sequence ID" value="PVM84912.1"/>
    <property type="molecule type" value="Genomic_DNA"/>
</dbReference>
<keyword evidence="5" id="KW-1185">Reference proteome</keyword>
<reference evidence="4 5" key="1">
    <citation type="submission" date="2018-04" db="EMBL/GenBank/DDBJ databases">
        <title>The genome sequence of Caulobacter sp. 744.</title>
        <authorList>
            <person name="Gao J."/>
            <person name="Sun J."/>
        </authorList>
    </citation>
    <scope>NUCLEOTIDE SEQUENCE [LARGE SCALE GENOMIC DNA]</scope>
    <source>
        <strain evidence="4 5">774</strain>
    </source>
</reference>
<feature type="domain" description="Teneurin-like YD-shell" evidence="3">
    <location>
        <begin position="933"/>
        <end position="1178"/>
    </location>
</feature>
<evidence type="ECO:0000313" key="5">
    <source>
        <dbReference type="Proteomes" id="UP000245073"/>
    </source>
</evidence>
<comment type="caution">
    <text evidence="4">The sequence shown here is derived from an EMBL/GenBank/DDBJ whole genome shotgun (WGS) entry which is preliminary data.</text>
</comment>
<dbReference type="Gene3D" id="2.180.10.10">
    <property type="entry name" value="RHS repeat-associated core"/>
    <property type="match status" value="3"/>
</dbReference>
<evidence type="ECO:0000313" key="4">
    <source>
        <dbReference type="EMBL" id="PVM84912.1"/>
    </source>
</evidence>
<name>A0A2T9JMJ5_9CAUL</name>
<dbReference type="Pfam" id="PF25023">
    <property type="entry name" value="TEN_YD-shell"/>
    <property type="match status" value="2"/>
</dbReference>
<dbReference type="InterPro" id="IPR050708">
    <property type="entry name" value="T6SS_VgrG/RHS"/>
</dbReference>
<dbReference type="InterPro" id="IPR031325">
    <property type="entry name" value="RHS_repeat"/>
</dbReference>
<accession>A0A2T9JMJ5</accession>
<gene>
    <name evidence="4" type="ORF">DDF67_18630</name>
</gene>
<evidence type="ECO:0000256" key="1">
    <source>
        <dbReference type="ARBA" id="ARBA00022737"/>
    </source>
</evidence>
<dbReference type="Proteomes" id="UP000245073">
    <property type="component" value="Unassembled WGS sequence"/>
</dbReference>